<evidence type="ECO:0000256" key="10">
    <source>
        <dbReference type="SAM" id="Phobius"/>
    </source>
</evidence>
<keyword evidence="6" id="KW-0653">Protein transport</keyword>
<dbReference type="InterPro" id="IPR004813">
    <property type="entry name" value="OPT"/>
</dbReference>
<evidence type="ECO:0000256" key="1">
    <source>
        <dbReference type="ARBA" id="ARBA00004141"/>
    </source>
</evidence>
<evidence type="ECO:0000256" key="6">
    <source>
        <dbReference type="ARBA" id="ARBA00022927"/>
    </source>
</evidence>
<reference evidence="11 12" key="1">
    <citation type="journal article" date="2012" name="Proc. Natl. Acad. Sci. U.S.A.">
        <title>Comparative genomics of Ceriporiopsis subvermispora and Phanerochaete chrysosporium provide insight into selective ligninolysis.</title>
        <authorList>
            <person name="Fernandez-Fueyo E."/>
            <person name="Ruiz-Duenas F.J."/>
            <person name="Ferreira P."/>
            <person name="Floudas D."/>
            <person name="Hibbett D.S."/>
            <person name="Canessa P."/>
            <person name="Larrondo L.F."/>
            <person name="James T.Y."/>
            <person name="Seelenfreund D."/>
            <person name="Lobos S."/>
            <person name="Polanco R."/>
            <person name="Tello M."/>
            <person name="Honda Y."/>
            <person name="Watanabe T."/>
            <person name="Watanabe T."/>
            <person name="Ryu J.S."/>
            <person name="Kubicek C.P."/>
            <person name="Schmoll M."/>
            <person name="Gaskell J."/>
            <person name="Hammel K.E."/>
            <person name="St John F.J."/>
            <person name="Vanden Wymelenberg A."/>
            <person name="Sabat G."/>
            <person name="Splinter BonDurant S."/>
            <person name="Syed K."/>
            <person name="Yadav J.S."/>
            <person name="Doddapaneni H."/>
            <person name="Subramanian V."/>
            <person name="Lavin J.L."/>
            <person name="Oguiza J.A."/>
            <person name="Perez G."/>
            <person name="Pisabarro A.G."/>
            <person name="Ramirez L."/>
            <person name="Santoyo F."/>
            <person name="Master E."/>
            <person name="Coutinho P.M."/>
            <person name="Henrissat B."/>
            <person name="Lombard V."/>
            <person name="Magnuson J.K."/>
            <person name="Kuees U."/>
            <person name="Hori C."/>
            <person name="Igarashi K."/>
            <person name="Samejima M."/>
            <person name="Held B.W."/>
            <person name="Barry K.W."/>
            <person name="LaButti K.M."/>
            <person name="Lapidus A."/>
            <person name="Lindquist E.A."/>
            <person name="Lucas S.M."/>
            <person name="Riley R."/>
            <person name="Salamov A.A."/>
            <person name="Hoffmeister D."/>
            <person name="Schwenk D."/>
            <person name="Hadar Y."/>
            <person name="Yarden O."/>
            <person name="de Vries R.P."/>
            <person name="Wiebenga A."/>
            <person name="Stenlid J."/>
            <person name="Eastwood D."/>
            <person name="Grigoriev I.V."/>
            <person name="Berka R.M."/>
            <person name="Blanchette R.A."/>
            <person name="Kersten P."/>
            <person name="Martinez A.T."/>
            <person name="Vicuna R."/>
            <person name="Cullen D."/>
        </authorList>
    </citation>
    <scope>NUCLEOTIDE SEQUENCE [LARGE SCALE GENOMIC DNA]</scope>
    <source>
        <strain evidence="11 12">B</strain>
    </source>
</reference>
<feature type="transmembrane region" description="Helical" evidence="10">
    <location>
        <begin position="524"/>
        <end position="544"/>
    </location>
</feature>
<accession>M2RT02</accession>
<keyword evidence="5" id="KW-0571">Peptide transport</keyword>
<keyword evidence="12" id="KW-1185">Reference proteome</keyword>
<evidence type="ECO:0000256" key="8">
    <source>
        <dbReference type="ARBA" id="ARBA00023136"/>
    </source>
</evidence>
<comment type="similarity">
    <text evidence="2">Belongs to the oligopeptide OPT transporter family.</text>
</comment>
<feature type="transmembrane region" description="Helical" evidence="10">
    <location>
        <begin position="259"/>
        <end position="278"/>
    </location>
</feature>
<evidence type="ECO:0000256" key="2">
    <source>
        <dbReference type="ARBA" id="ARBA00008807"/>
    </source>
</evidence>
<dbReference type="Pfam" id="PF03169">
    <property type="entry name" value="OPT"/>
    <property type="match status" value="1"/>
</dbReference>
<feature type="transmembrane region" description="Helical" evidence="10">
    <location>
        <begin position="373"/>
        <end position="392"/>
    </location>
</feature>
<evidence type="ECO:0000256" key="7">
    <source>
        <dbReference type="ARBA" id="ARBA00022989"/>
    </source>
</evidence>
<feature type="transmembrane region" description="Helical" evidence="10">
    <location>
        <begin position="298"/>
        <end position="320"/>
    </location>
</feature>
<evidence type="ECO:0008006" key="13">
    <source>
        <dbReference type="Google" id="ProtNLM"/>
    </source>
</evidence>
<organism evidence="11 12">
    <name type="scientific">Ceriporiopsis subvermispora (strain B)</name>
    <name type="common">White-rot fungus</name>
    <name type="synonym">Gelatoporia subvermispora</name>
    <dbReference type="NCBI Taxonomy" id="914234"/>
    <lineage>
        <taxon>Eukaryota</taxon>
        <taxon>Fungi</taxon>
        <taxon>Dikarya</taxon>
        <taxon>Basidiomycota</taxon>
        <taxon>Agaricomycotina</taxon>
        <taxon>Agaricomycetes</taxon>
        <taxon>Polyporales</taxon>
        <taxon>Gelatoporiaceae</taxon>
        <taxon>Gelatoporia</taxon>
    </lineage>
</organism>
<dbReference type="GO" id="GO:0016020">
    <property type="term" value="C:membrane"/>
    <property type="evidence" value="ECO:0007669"/>
    <property type="project" value="UniProtKB-SubCell"/>
</dbReference>
<evidence type="ECO:0000256" key="9">
    <source>
        <dbReference type="SAM" id="MobiDB-lite"/>
    </source>
</evidence>
<keyword evidence="3" id="KW-0813">Transport</keyword>
<dbReference type="NCBIfam" id="TIGR00728">
    <property type="entry name" value="OPT_sfam"/>
    <property type="match status" value="1"/>
</dbReference>
<sequence length="817" mass="92821">MESKDSSPVSLNLPQLLRHRNSIPDVPEDVDYVMQHLNDPNWDLSSDSLSPTSTSFELDEKRDRALSCGYSTRSSDLETDSQADSTHRAGSSRVHFRQAVEEYEEDSPYAEVRAAVSNVDDPSMPVNTFRMWFLGIVFTVFMSGLNHFYSMRFPSVSITALIIQLITLPFGKALERILPTTRFNTFGYVWSLNPGPFNIKEHAVITVMANAVYSDVYATTIFMTQQAFYGQKLTFSYQILISLSTQLLGYSAAGFIRQFVVWPASMIWPGALVNCALLNTLHKNYGRRETKHISRERFFVYMMIASSVWYFFPGFLFTGLSVFNWVCWIAPTNQTVNTLFGYNSGLGMGFLTFDWSMISWIGSPLVTPWWAEANILTGFLFFFWFVTPIAYFKNAFYSKFMPISSIGSYDNTGAPYNVSAILTDGVFDETKYRAYSPLFISATFAISYGVQFGAFTAVIVHTWLWYRHDIMRQLRRSLRDERDVHSRLMMAYPEVPRWWYGLLGLVAFVLGVIGIEIYPTQLPVWALIFAIIVAMLFVVPVTMIRAITNQQIPLNILSELLVGYSLPGRPVAMMIFKTYGFVTVTQSSFFTSDLKLGHYMKVPPRIMFLAQTIATTISAFVCVGVQTWMFSHVENLCTPLAKDGLICPQVSTFATAATIWGGIGPQRLFSPGKIYNFAMYGFLVGAILPIPFYFLARRYPHSMFRYVNIPVMFAGLGQLPPATGINYSSWATAGFFFQWFMRRFHFRWWMRYNYILSAALDSGVAIGILIIFFCLEYPKGGVTLNWWGNTVWQKTFDALGMPALLPVNGTFGPATWD</sequence>
<feature type="transmembrane region" description="Helical" evidence="10">
    <location>
        <begin position="340"/>
        <end position="361"/>
    </location>
</feature>
<feature type="transmembrane region" description="Helical" evidence="10">
    <location>
        <begin position="233"/>
        <end position="253"/>
    </location>
</feature>
<dbReference type="Proteomes" id="UP000016930">
    <property type="component" value="Unassembled WGS sequence"/>
</dbReference>
<feature type="region of interest" description="Disordered" evidence="9">
    <location>
        <begin position="71"/>
        <end position="92"/>
    </location>
</feature>
<dbReference type="OrthoDB" id="9986677at2759"/>
<dbReference type="GO" id="GO:0015031">
    <property type="term" value="P:protein transport"/>
    <property type="evidence" value="ECO:0007669"/>
    <property type="project" value="UniProtKB-KW"/>
</dbReference>
<protein>
    <recommendedName>
        <fullName evidence="13">OPT oligopeptide transporter</fullName>
    </recommendedName>
</protein>
<feature type="transmembrane region" description="Helical" evidence="10">
    <location>
        <begin position="131"/>
        <end position="149"/>
    </location>
</feature>
<feature type="transmembrane region" description="Helical" evidence="10">
    <location>
        <begin position="677"/>
        <end position="696"/>
    </location>
</feature>
<evidence type="ECO:0000313" key="11">
    <source>
        <dbReference type="EMBL" id="EMD41572.1"/>
    </source>
</evidence>
<feature type="transmembrane region" description="Helical" evidence="10">
    <location>
        <begin position="753"/>
        <end position="773"/>
    </location>
</feature>
<dbReference type="GO" id="GO:0035673">
    <property type="term" value="F:oligopeptide transmembrane transporter activity"/>
    <property type="evidence" value="ECO:0007669"/>
    <property type="project" value="InterPro"/>
</dbReference>
<evidence type="ECO:0000256" key="5">
    <source>
        <dbReference type="ARBA" id="ARBA00022856"/>
    </source>
</evidence>
<gene>
    <name evidence="11" type="ORF">CERSUDRAFT_110120</name>
</gene>
<keyword evidence="4 10" id="KW-0812">Transmembrane</keyword>
<feature type="transmembrane region" description="Helical" evidence="10">
    <location>
        <begin position="606"/>
        <end position="630"/>
    </location>
</feature>
<keyword evidence="7 10" id="KW-1133">Transmembrane helix</keyword>
<feature type="transmembrane region" description="Helical" evidence="10">
    <location>
        <begin position="438"/>
        <end position="466"/>
    </location>
</feature>
<comment type="subcellular location">
    <subcellularLocation>
        <location evidence="1">Membrane</location>
        <topology evidence="1">Multi-pass membrane protein</topology>
    </subcellularLocation>
</comment>
<evidence type="ECO:0000313" key="12">
    <source>
        <dbReference type="Proteomes" id="UP000016930"/>
    </source>
</evidence>
<dbReference type="HOGENOM" id="CLU_004965_1_1_1"/>
<keyword evidence="8 10" id="KW-0472">Membrane</keyword>
<dbReference type="PANTHER" id="PTHR22601">
    <property type="entry name" value="ISP4 LIKE PROTEIN"/>
    <property type="match status" value="1"/>
</dbReference>
<evidence type="ECO:0000256" key="4">
    <source>
        <dbReference type="ARBA" id="ARBA00022692"/>
    </source>
</evidence>
<feature type="transmembrane region" description="Helical" evidence="10">
    <location>
        <begin position="498"/>
        <end position="518"/>
    </location>
</feature>
<dbReference type="EMBL" id="KB445791">
    <property type="protein sequence ID" value="EMD41572.1"/>
    <property type="molecule type" value="Genomic_DNA"/>
</dbReference>
<evidence type="ECO:0000256" key="3">
    <source>
        <dbReference type="ARBA" id="ARBA00022448"/>
    </source>
</evidence>
<proteinExistence type="inferred from homology"/>
<dbReference type="NCBIfam" id="TIGR00727">
    <property type="entry name" value="ISP4_OPT"/>
    <property type="match status" value="1"/>
</dbReference>
<feature type="compositionally biased region" description="Polar residues" evidence="9">
    <location>
        <begin position="71"/>
        <end position="84"/>
    </location>
</feature>
<dbReference type="AlphaFoldDB" id="M2RT02"/>
<name>M2RT02_CERS8</name>
<dbReference type="InterPro" id="IPR004648">
    <property type="entry name" value="Oligpept_transpt"/>
</dbReference>